<proteinExistence type="predicted"/>
<accession>A0A1Y5PRM0</accession>
<dbReference type="Gene3D" id="3.40.50.150">
    <property type="entry name" value="Vaccinia Virus protein VP39"/>
    <property type="match status" value="1"/>
</dbReference>
<dbReference type="GO" id="GO:0008168">
    <property type="term" value="F:methyltransferase activity"/>
    <property type="evidence" value="ECO:0007669"/>
    <property type="project" value="UniProtKB-KW"/>
</dbReference>
<feature type="domain" description="Methyltransferase type 12" evidence="1">
    <location>
        <begin position="47"/>
        <end position="141"/>
    </location>
</feature>
<dbReference type="CDD" id="cd02440">
    <property type="entry name" value="AdoMet_MTases"/>
    <property type="match status" value="1"/>
</dbReference>
<name>A0A1Y5PRM0_9SPHN</name>
<reference evidence="2" key="1">
    <citation type="submission" date="2016-03" db="EMBL/GenBank/DDBJ databases">
        <authorList>
            <person name="Ploux O."/>
        </authorList>
    </citation>
    <scope>NUCLEOTIDE SEQUENCE</scope>
    <source>
        <strain evidence="2">UC10</strain>
    </source>
</reference>
<dbReference type="InterPro" id="IPR029063">
    <property type="entry name" value="SAM-dependent_MTases_sf"/>
</dbReference>
<dbReference type="InterPro" id="IPR013217">
    <property type="entry name" value="Methyltransf_12"/>
</dbReference>
<evidence type="ECO:0000313" key="2">
    <source>
        <dbReference type="EMBL" id="SBV32643.1"/>
    </source>
</evidence>
<dbReference type="AlphaFoldDB" id="A0A1Y5PRM0"/>
<sequence>MPDMTVADGVSYYDDKARGLSKHYDRVTFEAVHHPVVSFLPKKGSALDVGAGSGRDARALADRGLVVTAAEPSSSFRALAANRDPRIRWVDDRLPRLPRLVDEALRYDFILCSGVLMLVEPRDIPQSFETMRALLAAAGYLWVNVRAPVEGEPTGVFYPHSDANLLAAASGAGLECIEHVESPDALGRDQHRWRSFLFVHHVDGHER</sequence>
<dbReference type="SUPFAM" id="SSF53335">
    <property type="entry name" value="S-adenosyl-L-methionine-dependent methyltransferases"/>
    <property type="match status" value="1"/>
</dbReference>
<protein>
    <submittedName>
        <fullName evidence="2">Methyltransferase type 11</fullName>
    </submittedName>
</protein>
<organism evidence="2">
    <name type="scientific">uncultured Sphingopyxis sp</name>
    <dbReference type="NCBI Taxonomy" id="310581"/>
    <lineage>
        <taxon>Bacteria</taxon>
        <taxon>Pseudomonadati</taxon>
        <taxon>Pseudomonadota</taxon>
        <taxon>Alphaproteobacteria</taxon>
        <taxon>Sphingomonadales</taxon>
        <taxon>Sphingomonadaceae</taxon>
        <taxon>Sphingopyxis</taxon>
        <taxon>environmental samples</taxon>
    </lineage>
</organism>
<dbReference type="GO" id="GO:0032259">
    <property type="term" value="P:methylation"/>
    <property type="evidence" value="ECO:0007669"/>
    <property type="project" value="UniProtKB-KW"/>
</dbReference>
<dbReference type="KEGG" id="sphu:SPPYR_1523"/>
<dbReference type="EMBL" id="LT598653">
    <property type="protein sequence ID" value="SBV32643.1"/>
    <property type="molecule type" value="Genomic_DNA"/>
</dbReference>
<keyword evidence="2" id="KW-0489">Methyltransferase</keyword>
<evidence type="ECO:0000259" key="1">
    <source>
        <dbReference type="Pfam" id="PF08242"/>
    </source>
</evidence>
<dbReference type="Pfam" id="PF08242">
    <property type="entry name" value="Methyltransf_12"/>
    <property type="match status" value="1"/>
</dbReference>
<gene>
    <name evidence="2" type="ORF">SPPYR_1523</name>
</gene>
<keyword evidence="2" id="KW-0808">Transferase</keyword>